<sequence length="136" mass="15061">MFHTEPNVLLVRYVHKDQVQGTGEWEIIERFLEFKVFSRKTGSDISEMIFSALEGHGIDIADCHGQGYDNGANMSSKVKGVHAHILQKNPLATYSPCASHTLNLVGVHAAQLCPEVSTFLGCVNRLYNLFSGSPER</sequence>
<dbReference type="PANTHER" id="PTHR45749">
    <property type="match status" value="1"/>
</dbReference>
<dbReference type="AlphaFoldDB" id="A0A060Y894"/>
<gene>
    <name evidence="1" type="ORF">GSONMT00045045001</name>
</gene>
<dbReference type="STRING" id="8022.A0A060Y894"/>
<protein>
    <recommendedName>
        <fullName evidence="3">DUF4371 domain-containing protein</fullName>
    </recommendedName>
</protein>
<organism evidence="1 2">
    <name type="scientific">Oncorhynchus mykiss</name>
    <name type="common">Rainbow trout</name>
    <name type="synonym">Salmo gairdneri</name>
    <dbReference type="NCBI Taxonomy" id="8022"/>
    <lineage>
        <taxon>Eukaryota</taxon>
        <taxon>Metazoa</taxon>
        <taxon>Chordata</taxon>
        <taxon>Craniata</taxon>
        <taxon>Vertebrata</taxon>
        <taxon>Euteleostomi</taxon>
        <taxon>Actinopterygii</taxon>
        <taxon>Neopterygii</taxon>
        <taxon>Teleostei</taxon>
        <taxon>Protacanthopterygii</taxon>
        <taxon>Salmoniformes</taxon>
        <taxon>Salmonidae</taxon>
        <taxon>Salmoninae</taxon>
        <taxon>Oncorhynchus</taxon>
    </lineage>
</organism>
<name>A0A060Y894_ONCMY</name>
<dbReference type="SUPFAM" id="SSF53098">
    <property type="entry name" value="Ribonuclease H-like"/>
    <property type="match status" value="1"/>
</dbReference>
<dbReference type="InterPro" id="IPR012337">
    <property type="entry name" value="RNaseH-like_sf"/>
</dbReference>
<dbReference type="PANTHER" id="PTHR45749:SF33">
    <property type="entry name" value="ZINC FINGER MYM-TYPE PROTEIN 1"/>
    <property type="match status" value="1"/>
</dbReference>
<reference evidence="1" key="2">
    <citation type="submission" date="2014-03" db="EMBL/GenBank/DDBJ databases">
        <authorList>
            <person name="Genoscope - CEA"/>
        </authorList>
    </citation>
    <scope>NUCLEOTIDE SEQUENCE</scope>
</reference>
<accession>A0A060Y894</accession>
<dbReference type="PaxDb" id="8022-A0A060Y894"/>
<dbReference type="Proteomes" id="UP000193380">
    <property type="component" value="Unassembled WGS sequence"/>
</dbReference>
<evidence type="ECO:0000313" key="2">
    <source>
        <dbReference type="Proteomes" id="UP000193380"/>
    </source>
</evidence>
<evidence type="ECO:0000313" key="1">
    <source>
        <dbReference type="EMBL" id="CDQ85375.1"/>
    </source>
</evidence>
<evidence type="ECO:0008006" key="3">
    <source>
        <dbReference type="Google" id="ProtNLM"/>
    </source>
</evidence>
<proteinExistence type="predicted"/>
<dbReference type="EMBL" id="FR906774">
    <property type="protein sequence ID" value="CDQ85375.1"/>
    <property type="molecule type" value="Genomic_DNA"/>
</dbReference>
<reference evidence="1" key="1">
    <citation type="journal article" date="2014" name="Nat. Commun.">
        <title>The rainbow trout genome provides novel insights into evolution after whole-genome duplication in vertebrates.</title>
        <authorList>
            <person name="Berthelot C."/>
            <person name="Brunet F."/>
            <person name="Chalopin D."/>
            <person name="Juanchich A."/>
            <person name="Bernard M."/>
            <person name="Noel B."/>
            <person name="Bento P."/>
            <person name="Da Silva C."/>
            <person name="Labadie K."/>
            <person name="Alberti A."/>
            <person name="Aury J.M."/>
            <person name="Louis A."/>
            <person name="Dehais P."/>
            <person name="Bardou P."/>
            <person name="Montfort J."/>
            <person name="Klopp C."/>
            <person name="Cabau C."/>
            <person name="Gaspin C."/>
            <person name="Thorgaard G.H."/>
            <person name="Boussaha M."/>
            <person name="Quillet E."/>
            <person name="Guyomard R."/>
            <person name="Galiana D."/>
            <person name="Bobe J."/>
            <person name="Volff J.N."/>
            <person name="Genet C."/>
            <person name="Wincker P."/>
            <person name="Jaillon O."/>
            <person name="Roest Crollius H."/>
            <person name="Guiguen Y."/>
        </authorList>
    </citation>
    <scope>NUCLEOTIDE SEQUENCE [LARGE SCALE GENOMIC DNA]</scope>
</reference>